<evidence type="ECO:0000256" key="2">
    <source>
        <dbReference type="ARBA" id="ARBA00022448"/>
    </source>
</evidence>
<evidence type="ECO:0000256" key="5">
    <source>
        <dbReference type="ARBA" id="ARBA00022927"/>
    </source>
</evidence>
<dbReference type="PRINTS" id="PR01506">
    <property type="entry name" value="TATBPROTEIN"/>
</dbReference>
<evidence type="ECO:0000256" key="9">
    <source>
        <dbReference type="SAM" id="Coils"/>
    </source>
</evidence>
<dbReference type="InterPro" id="IPR018448">
    <property type="entry name" value="TatB"/>
</dbReference>
<reference evidence="10" key="1">
    <citation type="submission" date="2020-05" db="EMBL/GenBank/DDBJ databases">
        <authorList>
            <person name="Chiriac C."/>
            <person name="Salcher M."/>
            <person name="Ghai R."/>
            <person name="Kavagutti S V."/>
        </authorList>
    </citation>
    <scope>NUCLEOTIDE SEQUENCE</scope>
</reference>
<keyword evidence="4" id="KW-0812">Transmembrane</keyword>
<keyword evidence="2" id="KW-0813">Transport</keyword>
<gene>
    <name evidence="10" type="ORF">UFOPK1726_00910</name>
</gene>
<accession>A0A6J6EZI7</accession>
<dbReference type="Gene3D" id="1.20.5.3310">
    <property type="match status" value="1"/>
</dbReference>
<protein>
    <submittedName>
        <fullName evidence="10">Unannotated protein</fullName>
    </submittedName>
</protein>
<keyword evidence="3" id="KW-1003">Cell membrane</keyword>
<dbReference type="GO" id="GO:0016020">
    <property type="term" value="C:membrane"/>
    <property type="evidence" value="ECO:0007669"/>
    <property type="project" value="UniProtKB-SubCell"/>
</dbReference>
<evidence type="ECO:0000256" key="6">
    <source>
        <dbReference type="ARBA" id="ARBA00022989"/>
    </source>
</evidence>
<dbReference type="NCBIfam" id="TIGR01410">
    <property type="entry name" value="tatB"/>
    <property type="match status" value="1"/>
</dbReference>
<dbReference type="PANTHER" id="PTHR33162:SF1">
    <property type="entry name" value="SEC-INDEPENDENT PROTEIN TRANSLOCASE PROTEIN TATA, CHLOROPLASTIC"/>
    <property type="match status" value="1"/>
</dbReference>
<keyword evidence="5" id="KW-0653">Protein transport</keyword>
<proteinExistence type="predicted"/>
<dbReference type="Pfam" id="PF02416">
    <property type="entry name" value="TatA_B_E"/>
    <property type="match status" value="1"/>
</dbReference>
<evidence type="ECO:0000256" key="8">
    <source>
        <dbReference type="ARBA" id="ARBA00023136"/>
    </source>
</evidence>
<dbReference type="PANTHER" id="PTHR33162">
    <property type="entry name" value="SEC-INDEPENDENT PROTEIN TRANSLOCASE PROTEIN TATA, CHLOROPLASTIC"/>
    <property type="match status" value="1"/>
</dbReference>
<organism evidence="10">
    <name type="scientific">freshwater metagenome</name>
    <dbReference type="NCBI Taxonomy" id="449393"/>
    <lineage>
        <taxon>unclassified sequences</taxon>
        <taxon>metagenomes</taxon>
        <taxon>ecological metagenomes</taxon>
    </lineage>
</organism>
<evidence type="ECO:0000256" key="4">
    <source>
        <dbReference type="ARBA" id="ARBA00022692"/>
    </source>
</evidence>
<dbReference type="EMBL" id="CAEZTT010000110">
    <property type="protein sequence ID" value="CAB4580825.1"/>
    <property type="molecule type" value="Genomic_DNA"/>
</dbReference>
<keyword evidence="6" id="KW-1133">Transmembrane helix</keyword>
<comment type="subcellular location">
    <subcellularLocation>
        <location evidence="1">Membrane</location>
        <topology evidence="1">Single-pass membrane protein</topology>
    </subcellularLocation>
</comment>
<evidence type="ECO:0000256" key="3">
    <source>
        <dbReference type="ARBA" id="ARBA00022475"/>
    </source>
</evidence>
<feature type="coiled-coil region" evidence="9">
    <location>
        <begin position="29"/>
        <end position="56"/>
    </location>
</feature>
<dbReference type="GO" id="GO:0008320">
    <property type="term" value="F:protein transmembrane transporter activity"/>
    <property type="evidence" value="ECO:0007669"/>
    <property type="project" value="InterPro"/>
</dbReference>
<keyword evidence="7" id="KW-0811">Translocation</keyword>
<keyword evidence="9" id="KW-0175">Coiled coil</keyword>
<dbReference type="GO" id="GO:0043953">
    <property type="term" value="P:protein transport by the Tat complex"/>
    <property type="evidence" value="ECO:0007669"/>
    <property type="project" value="InterPro"/>
</dbReference>
<evidence type="ECO:0000313" key="10">
    <source>
        <dbReference type="EMBL" id="CAB4580825.1"/>
    </source>
</evidence>
<keyword evidence="8" id="KW-0472">Membrane</keyword>
<sequence length="85" mass="9541">MFDIGFGEMLAIAVISLLVIGPERLPHYAARAARSARDLKRYVDRARNEIKEAVNVSDLGLDEVKEIAKLTELDDKKGRRTDDIT</sequence>
<evidence type="ECO:0000256" key="1">
    <source>
        <dbReference type="ARBA" id="ARBA00004167"/>
    </source>
</evidence>
<evidence type="ECO:0000256" key="7">
    <source>
        <dbReference type="ARBA" id="ARBA00023010"/>
    </source>
</evidence>
<dbReference type="InterPro" id="IPR003369">
    <property type="entry name" value="TatA/B/E"/>
</dbReference>
<name>A0A6J6EZI7_9ZZZZ</name>
<dbReference type="AlphaFoldDB" id="A0A6J6EZI7"/>